<dbReference type="SUPFAM" id="SSF48452">
    <property type="entry name" value="TPR-like"/>
    <property type="match status" value="1"/>
</dbReference>
<feature type="domain" description="SusD-like N-terminal" evidence="8">
    <location>
        <begin position="85"/>
        <end position="234"/>
    </location>
</feature>
<accession>A0A3D9CTP2</accession>
<evidence type="ECO:0000256" key="3">
    <source>
        <dbReference type="ARBA" id="ARBA00022729"/>
    </source>
</evidence>
<dbReference type="OrthoDB" id="630434at2"/>
<keyword evidence="10" id="KW-1185">Reference proteome</keyword>
<evidence type="ECO:0000256" key="6">
    <source>
        <dbReference type="SAM" id="MobiDB-lite"/>
    </source>
</evidence>
<gene>
    <name evidence="9" type="ORF">DRF59_02940</name>
</gene>
<evidence type="ECO:0000313" key="10">
    <source>
        <dbReference type="Proteomes" id="UP000256769"/>
    </source>
</evidence>
<dbReference type="GO" id="GO:0009279">
    <property type="term" value="C:cell outer membrane"/>
    <property type="evidence" value="ECO:0007669"/>
    <property type="project" value="UniProtKB-SubCell"/>
</dbReference>
<evidence type="ECO:0000256" key="2">
    <source>
        <dbReference type="ARBA" id="ARBA00006275"/>
    </source>
</evidence>
<dbReference type="EMBL" id="QNUE01000002">
    <property type="protein sequence ID" value="REC69061.1"/>
    <property type="molecule type" value="Genomic_DNA"/>
</dbReference>
<dbReference type="InterPro" id="IPR033985">
    <property type="entry name" value="SusD-like_N"/>
</dbReference>
<organism evidence="9 10">
    <name type="scientific">Chryseobacterium flavum</name>
    <dbReference type="NCBI Taxonomy" id="415851"/>
    <lineage>
        <taxon>Bacteria</taxon>
        <taxon>Pseudomonadati</taxon>
        <taxon>Bacteroidota</taxon>
        <taxon>Flavobacteriia</taxon>
        <taxon>Flavobacteriales</taxon>
        <taxon>Weeksellaceae</taxon>
        <taxon>Chryseobacterium group</taxon>
        <taxon>Chryseobacterium</taxon>
    </lineage>
</organism>
<sequence>MNKIIKIGLLSIGVLATTTACSDDFVDREFYQEVEQGPLKTENEVVSFVRGGYDVMRSKEYYGADFLAYGEVRSDEMYSNLAGGYYQNVMNYTMLSNDAYAVDTYSKIYELIGKANIVINTDMKSIQGTDLNRKNATYAQGQAYALRAIGFFDALRLYGQKYVANGKSLGIVLPLKYDPKAMMPRATIAQTEAQIEADFEKAIEIMSANGSVGSVVKTELTVNSVKGLMSRFYLYKGDYAKVRALTNDLIGKYSVVSAALLQESFRYTLNGAAPNSIFELAVGINSSLSTASYRQRLNPNGYGNIVVNASTEAAYSDNDVRKSFITTVNGQKYLSAGSNSSGIGKYTQGVGADNIKMLRYEEILLNGVEAELNGGSQAKALAYYNEIIKNRGLSEVASVDMETLKLERMKELLGEGLRQWDLRRWGVNVPRPAGASTDPDLNAFPIPRQETDMTGSLVEPNPGYDNSK</sequence>
<feature type="domain" description="RagB/SusD" evidence="7">
    <location>
        <begin position="341"/>
        <end position="426"/>
    </location>
</feature>
<dbReference type="Proteomes" id="UP000256769">
    <property type="component" value="Unassembled WGS sequence"/>
</dbReference>
<proteinExistence type="inferred from homology"/>
<dbReference type="InterPro" id="IPR011990">
    <property type="entry name" value="TPR-like_helical_dom_sf"/>
</dbReference>
<keyword evidence="4" id="KW-0472">Membrane</keyword>
<comment type="subcellular location">
    <subcellularLocation>
        <location evidence="1">Cell outer membrane</location>
    </subcellularLocation>
</comment>
<dbReference type="InterPro" id="IPR012944">
    <property type="entry name" value="SusD_RagB_dom"/>
</dbReference>
<dbReference type="PROSITE" id="PS51257">
    <property type="entry name" value="PROKAR_LIPOPROTEIN"/>
    <property type="match status" value="1"/>
</dbReference>
<evidence type="ECO:0000256" key="5">
    <source>
        <dbReference type="ARBA" id="ARBA00023237"/>
    </source>
</evidence>
<evidence type="ECO:0000256" key="4">
    <source>
        <dbReference type="ARBA" id="ARBA00023136"/>
    </source>
</evidence>
<keyword evidence="5" id="KW-0998">Cell outer membrane</keyword>
<dbReference type="RefSeq" id="WP_115957015.1">
    <property type="nucleotide sequence ID" value="NZ_CBCRVL010000007.1"/>
</dbReference>
<protein>
    <submittedName>
        <fullName evidence="9">RagB/SusD family nutrient uptake outer membrane protein</fullName>
    </submittedName>
</protein>
<feature type="region of interest" description="Disordered" evidence="6">
    <location>
        <begin position="431"/>
        <end position="468"/>
    </location>
</feature>
<evidence type="ECO:0000256" key="1">
    <source>
        <dbReference type="ARBA" id="ARBA00004442"/>
    </source>
</evidence>
<evidence type="ECO:0000313" key="9">
    <source>
        <dbReference type="EMBL" id="REC69061.1"/>
    </source>
</evidence>
<comment type="caution">
    <text evidence="9">The sequence shown here is derived from an EMBL/GenBank/DDBJ whole genome shotgun (WGS) entry which is preliminary data.</text>
</comment>
<dbReference type="Gene3D" id="2.20.20.130">
    <property type="match status" value="1"/>
</dbReference>
<dbReference type="AlphaFoldDB" id="A0A3D9CTP2"/>
<dbReference type="Pfam" id="PF14322">
    <property type="entry name" value="SusD-like_3"/>
    <property type="match status" value="1"/>
</dbReference>
<dbReference type="Gene3D" id="1.25.40.900">
    <property type="match status" value="1"/>
</dbReference>
<evidence type="ECO:0000259" key="7">
    <source>
        <dbReference type="Pfam" id="PF07980"/>
    </source>
</evidence>
<dbReference type="Pfam" id="PF07980">
    <property type="entry name" value="SusD_RagB"/>
    <property type="match status" value="1"/>
</dbReference>
<reference evidence="9 10" key="1">
    <citation type="journal article" date="2007" name="Int. J. Syst. Evol. Microbiol.">
        <title>Chryseobacterium flavum sp. nov., isolated from polluted soil.</title>
        <authorList>
            <person name="Zhou Y."/>
            <person name="Dong J."/>
            <person name="Wang X."/>
            <person name="Huang X."/>
            <person name="Zhang K.Y."/>
            <person name="Zhang Y.Q."/>
            <person name="Guo Y.F."/>
            <person name="Lai R."/>
            <person name="Li W.J."/>
        </authorList>
    </citation>
    <scope>NUCLEOTIDE SEQUENCE [LARGE SCALE GENOMIC DNA]</scope>
    <source>
        <strain evidence="9 10">KCTC 12877</strain>
    </source>
</reference>
<comment type="similarity">
    <text evidence="2">Belongs to the SusD family.</text>
</comment>
<name>A0A3D9CTP2_9FLAO</name>
<dbReference type="Gene3D" id="1.25.40.390">
    <property type="match status" value="1"/>
</dbReference>
<evidence type="ECO:0000259" key="8">
    <source>
        <dbReference type="Pfam" id="PF14322"/>
    </source>
</evidence>
<keyword evidence="3" id="KW-0732">Signal</keyword>